<evidence type="ECO:0000313" key="5">
    <source>
        <dbReference type="Proteomes" id="UP001176960"/>
    </source>
</evidence>
<evidence type="ECO:0000256" key="1">
    <source>
        <dbReference type="ARBA" id="ARBA00022679"/>
    </source>
</evidence>
<dbReference type="Pfam" id="PF00581">
    <property type="entry name" value="Rhodanese"/>
    <property type="match status" value="2"/>
</dbReference>
<feature type="domain" description="Rhodanese" evidence="3">
    <location>
        <begin position="164"/>
        <end position="277"/>
    </location>
</feature>
<dbReference type="AlphaFoldDB" id="A0AA35Y0F6"/>
<keyword evidence="2" id="KW-0677">Repeat</keyword>
<evidence type="ECO:0000259" key="3">
    <source>
        <dbReference type="PROSITE" id="PS50206"/>
    </source>
</evidence>
<dbReference type="PANTHER" id="PTHR11364:SF27">
    <property type="entry name" value="SULFURTRANSFERASE"/>
    <property type="match status" value="1"/>
</dbReference>
<gene>
    <name evidence="4" type="ORF">LMG32879_000417</name>
</gene>
<dbReference type="Gene3D" id="3.40.250.10">
    <property type="entry name" value="Rhodanese-like domain"/>
    <property type="match status" value="2"/>
</dbReference>
<dbReference type="PROSITE" id="PS50206">
    <property type="entry name" value="RHODANESE_3"/>
    <property type="match status" value="2"/>
</dbReference>
<dbReference type="InterPro" id="IPR001763">
    <property type="entry name" value="Rhodanese-like_dom"/>
</dbReference>
<dbReference type="InterPro" id="IPR036873">
    <property type="entry name" value="Rhodanese-like_dom_sf"/>
</dbReference>
<organism evidence="4 5">
    <name type="scientific">Brytella acorum</name>
    <dbReference type="NCBI Taxonomy" id="2959299"/>
    <lineage>
        <taxon>Bacteria</taxon>
        <taxon>Pseudomonadati</taxon>
        <taxon>Pseudomonadota</taxon>
        <taxon>Alphaproteobacteria</taxon>
        <taxon>Acetobacterales</taxon>
        <taxon>Acetobacteraceae</taxon>
        <taxon>Brytella</taxon>
    </lineage>
</organism>
<proteinExistence type="predicted"/>
<dbReference type="CDD" id="cd01449">
    <property type="entry name" value="TST_Repeat_2"/>
    <property type="match status" value="1"/>
</dbReference>
<dbReference type="RefSeq" id="WP_289841696.1">
    <property type="nucleotide sequence ID" value="NZ_CATKSH010000002.1"/>
</dbReference>
<name>A0AA35Y0F6_9PROT</name>
<dbReference type="Proteomes" id="UP001176960">
    <property type="component" value="Unassembled WGS sequence"/>
</dbReference>
<dbReference type="SUPFAM" id="SSF52821">
    <property type="entry name" value="Rhodanese/Cell cycle control phosphatase"/>
    <property type="match status" value="2"/>
</dbReference>
<reference evidence="4" key="1">
    <citation type="submission" date="2023-03" db="EMBL/GenBank/DDBJ databases">
        <authorList>
            <person name="Cleenwerck I."/>
        </authorList>
    </citation>
    <scope>NUCLEOTIDE SEQUENCE</scope>
    <source>
        <strain evidence="4">LMG 32879</strain>
    </source>
</reference>
<keyword evidence="5" id="KW-1185">Reference proteome</keyword>
<accession>A0AA35Y0F6</accession>
<dbReference type="GO" id="GO:0004792">
    <property type="term" value="F:thiosulfate-cyanide sulfurtransferase activity"/>
    <property type="evidence" value="ECO:0007669"/>
    <property type="project" value="TreeGrafter"/>
</dbReference>
<dbReference type="SMART" id="SM00450">
    <property type="entry name" value="RHOD"/>
    <property type="match status" value="2"/>
</dbReference>
<protein>
    <submittedName>
        <fullName evidence="4">Sulfurtransferase</fullName>
    </submittedName>
</protein>
<evidence type="ECO:0000256" key="2">
    <source>
        <dbReference type="ARBA" id="ARBA00022737"/>
    </source>
</evidence>
<sequence length="281" mass="30124">MSLFRADEFAKIERDGVIFLDASVVLPGQKGDPAADFSQRRIPAARRFDVERFSDPQADLPHMLPTSASFARGMETLGIGTHDRIVFYDQKGSVGACRAWWMAKTFGHEHAAILDGGLRAWTARGCVLEEGPLRVSHPGAQASYRPYPRYDRVAGSGDVLASLGTKNSAILDARSSGRFHATLAEPRPGVRGGHIPGSISLPYARVLDETGSFLAPETLRTAFETLGIAGRDVITTCGSGMTAATLTVALAVAGLPMGRLYDGSWAEWGRDDSLPIATHEA</sequence>
<comment type="caution">
    <text evidence="4">The sequence shown here is derived from an EMBL/GenBank/DDBJ whole genome shotgun (WGS) entry which is preliminary data.</text>
</comment>
<dbReference type="EMBL" id="CATKSH010000002">
    <property type="protein sequence ID" value="CAI9119599.1"/>
    <property type="molecule type" value="Genomic_DNA"/>
</dbReference>
<dbReference type="InterPro" id="IPR045078">
    <property type="entry name" value="TST/MPST-like"/>
</dbReference>
<feature type="domain" description="Rhodanese" evidence="3">
    <location>
        <begin position="13"/>
        <end position="130"/>
    </location>
</feature>
<keyword evidence="1" id="KW-0808">Transferase</keyword>
<dbReference type="PANTHER" id="PTHR11364">
    <property type="entry name" value="THIOSULFATE SULFERTANSFERASE"/>
    <property type="match status" value="1"/>
</dbReference>
<dbReference type="CDD" id="cd01448">
    <property type="entry name" value="TST_Repeat_1"/>
    <property type="match status" value="1"/>
</dbReference>
<evidence type="ECO:0000313" key="4">
    <source>
        <dbReference type="EMBL" id="CAI9119599.1"/>
    </source>
</evidence>